<gene>
    <name evidence="1" type="ORF">TSOC_002390</name>
</gene>
<dbReference type="EMBL" id="PGGS01000044">
    <property type="protein sequence ID" value="PNH10871.1"/>
    <property type="molecule type" value="Genomic_DNA"/>
</dbReference>
<protein>
    <submittedName>
        <fullName evidence="1">Uncharacterized protein</fullName>
    </submittedName>
</protein>
<organism evidence="1 2">
    <name type="scientific">Tetrabaena socialis</name>
    <dbReference type="NCBI Taxonomy" id="47790"/>
    <lineage>
        <taxon>Eukaryota</taxon>
        <taxon>Viridiplantae</taxon>
        <taxon>Chlorophyta</taxon>
        <taxon>core chlorophytes</taxon>
        <taxon>Chlorophyceae</taxon>
        <taxon>CS clade</taxon>
        <taxon>Chlamydomonadales</taxon>
        <taxon>Tetrabaenaceae</taxon>
        <taxon>Tetrabaena</taxon>
    </lineage>
</organism>
<keyword evidence="2" id="KW-1185">Reference proteome</keyword>
<comment type="caution">
    <text evidence="1">The sequence shown here is derived from an EMBL/GenBank/DDBJ whole genome shotgun (WGS) entry which is preliminary data.</text>
</comment>
<dbReference type="Proteomes" id="UP000236333">
    <property type="component" value="Unassembled WGS sequence"/>
</dbReference>
<dbReference type="AlphaFoldDB" id="A0A2J8AEC0"/>
<name>A0A2J8AEC0_9CHLO</name>
<sequence length="78" mass="8960">MEMEDARRPRPVASRLRGAAYLLDYAPIGPQHDVRQQLSVERGRAIVRIANVRNHATERFTCGWPTYAINRHILAPPR</sequence>
<reference evidence="1 2" key="1">
    <citation type="journal article" date="2017" name="Mol. Biol. Evol.">
        <title>The 4-celled Tetrabaena socialis nuclear genome reveals the essential components for genetic control of cell number at the origin of multicellularity in the volvocine lineage.</title>
        <authorList>
            <person name="Featherston J."/>
            <person name="Arakaki Y."/>
            <person name="Hanschen E.R."/>
            <person name="Ferris P.J."/>
            <person name="Michod R.E."/>
            <person name="Olson B.J.S.C."/>
            <person name="Nozaki H."/>
            <person name="Durand P.M."/>
        </authorList>
    </citation>
    <scope>NUCLEOTIDE SEQUENCE [LARGE SCALE GENOMIC DNA]</scope>
    <source>
        <strain evidence="1 2">NIES-571</strain>
    </source>
</reference>
<accession>A0A2J8AEC0</accession>
<evidence type="ECO:0000313" key="1">
    <source>
        <dbReference type="EMBL" id="PNH10871.1"/>
    </source>
</evidence>
<proteinExistence type="predicted"/>
<evidence type="ECO:0000313" key="2">
    <source>
        <dbReference type="Proteomes" id="UP000236333"/>
    </source>
</evidence>